<sequence length="124" mass="13560">MRRNDDLIRKLMLDLENANEHVTDKHLVDGFGRNEVAYHLALIVKSGYAEGKTLYGNASTDTTIPSAVVVIRLTPSGHDFISTVRDPKIWSKVKERAASVAGGVTLEILKQLGSAVLKQHLGLP</sequence>
<dbReference type="RefSeq" id="WP_115496015.1">
    <property type="nucleotide sequence ID" value="NZ_QRBE01000007.1"/>
</dbReference>
<gene>
    <name evidence="1" type="ORF">DWU98_13085</name>
</gene>
<organism evidence="1 2">
    <name type="scientific">Dyella monticola</name>
    <dbReference type="NCBI Taxonomy" id="1927958"/>
    <lineage>
        <taxon>Bacteria</taxon>
        <taxon>Pseudomonadati</taxon>
        <taxon>Pseudomonadota</taxon>
        <taxon>Gammaproteobacteria</taxon>
        <taxon>Lysobacterales</taxon>
        <taxon>Rhodanobacteraceae</taxon>
        <taxon>Dyella</taxon>
    </lineage>
</organism>
<dbReference type="EMBL" id="QRBE01000007">
    <property type="protein sequence ID" value="RDS80871.1"/>
    <property type="molecule type" value="Genomic_DNA"/>
</dbReference>
<dbReference type="Proteomes" id="UP000254258">
    <property type="component" value="Unassembled WGS sequence"/>
</dbReference>
<name>A0A370WXW3_9GAMM</name>
<dbReference type="AlphaFoldDB" id="A0A370WXW3"/>
<evidence type="ECO:0000313" key="2">
    <source>
        <dbReference type="Proteomes" id="UP000254258"/>
    </source>
</evidence>
<dbReference type="OrthoDB" id="6960201at2"/>
<accession>A0A370WXW3</accession>
<evidence type="ECO:0000313" key="1">
    <source>
        <dbReference type="EMBL" id="RDS80871.1"/>
    </source>
</evidence>
<proteinExistence type="predicted"/>
<dbReference type="InterPro" id="IPR019650">
    <property type="entry name" value="DUF2513"/>
</dbReference>
<protein>
    <submittedName>
        <fullName evidence="1">DUF2513 domain-containing protein</fullName>
    </submittedName>
</protein>
<comment type="caution">
    <text evidence="1">The sequence shown here is derived from an EMBL/GenBank/DDBJ whole genome shotgun (WGS) entry which is preliminary data.</text>
</comment>
<keyword evidence="2" id="KW-1185">Reference proteome</keyword>
<dbReference type="Pfam" id="PF10711">
    <property type="entry name" value="DUF2513"/>
    <property type="match status" value="1"/>
</dbReference>
<reference evidence="1 2" key="1">
    <citation type="submission" date="2018-07" db="EMBL/GenBank/DDBJ databases">
        <title>Dyella monticola sp. nov. and Dyella psychrodurans sp. nov. isolated from monsoon evergreen broad-leaved forest soil of Dinghu Mountain, China.</title>
        <authorList>
            <person name="Gao Z."/>
            <person name="Qiu L."/>
        </authorList>
    </citation>
    <scope>NUCLEOTIDE SEQUENCE [LARGE SCALE GENOMIC DNA]</scope>
    <source>
        <strain evidence="1 2">4G-K06</strain>
    </source>
</reference>